<dbReference type="EMBL" id="MF417890">
    <property type="protein sequence ID" value="ASN69417.1"/>
    <property type="molecule type" value="Genomic_DNA"/>
</dbReference>
<proteinExistence type="predicted"/>
<evidence type="ECO:0000313" key="2">
    <source>
        <dbReference type="EMBL" id="ASN69417.1"/>
    </source>
</evidence>
<protein>
    <submittedName>
        <fullName evidence="2">Uncharacterized protein</fullName>
    </submittedName>
</protein>
<accession>A0A2H4J7V0</accession>
<organism evidence="2">
    <name type="scientific">uncultured Caudovirales phage</name>
    <dbReference type="NCBI Taxonomy" id="2100421"/>
    <lineage>
        <taxon>Viruses</taxon>
        <taxon>Duplodnaviria</taxon>
        <taxon>Heunggongvirae</taxon>
        <taxon>Uroviricota</taxon>
        <taxon>Caudoviricetes</taxon>
        <taxon>Peduoviridae</taxon>
        <taxon>Maltschvirus</taxon>
        <taxon>Maltschvirus maltsch</taxon>
    </lineage>
</organism>
<gene>
    <name evidence="2" type="ORF">7F15_23</name>
</gene>
<feature type="transmembrane region" description="Helical" evidence="1">
    <location>
        <begin position="108"/>
        <end position="130"/>
    </location>
</feature>
<reference evidence="2" key="1">
    <citation type="submission" date="2017-06" db="EMBL/GenBank/DDBJ databases">
        <title>Novel phages from South African skin metaviromes.</title>
        <authorList>
            <person name="van Zyl L.J."/>
            <person name="Abrahams Y."/>
            <person name="Stander E.A."/>
            <person name="Kirby B.M."/>
            <person name="Clavaud C."/>
            <person name="Farcet C."/>
            <person name="Breton L."/>
            <person name="Trindade M.I."/>
        </authorList>
    </citation>
    <scope>NUCLEOTIDE SEQUENCE</scope>
</reference>
<name>A0A2H4J7V0_9CAUD</name>
<evidence type="ECO:0000256" key="1">
    <source>
        <dbReference type="SAM" id="Phobius"/>
    </source>
</evidence>
<keyword evidence="1" id="KW-0472">Membrane</keyword>
<keyword evidence="1" id="KW-1133">Transmembrane helix</keyword>
<keyword evidence="1" id="KW-0812">Transmembrane</keyword>
<sequence>MVDENKFVTHDVFNTRERKIYQYIDRGDQELKNLYHKLDKKLELDQQRGEQTIKQQDKMIDSLDKINSNLTGFDKRVSSIETQTKSNTDAIQEIKATTKEKKMGAVQVTIAIITALGGIFAAAIGFAQVFF</sequence>